<reference evidence="9 10" key="1">
    <citation type="submission" date="2019-03" db="EMBL/GenBank/DDBJ databases">
        <title>Genomics of glacier-inhabiting Cryobacterium strains.</title>
        <authorList>
            <person name="Liu Q."/>
            <person name="Xin Y.-H."/>
        </authorList>
    </citation>
    <scope>NUCLEOTIDE SEQUENCE [LARGE SCALE GENOMIC DNA]</scope>
    <source>
        <strain evidence="9 10">Sr47</strain>
    </source>
</reference>
<dbReference type="InterPro" id="IPR008927">
    <property type="entry name" value="6-PGluconate_DH-like_C_sf"/>
</dbReference>
<dbReference type="AlphaFoldDB" id="A0A4R8UIL1"/>
<evidence type="ECO:0000256" key="6">
    <source>
        <dbReference type="ARBA" id="ARBA00061451"/>
    </source>
</evidence>
<dbReference type="GO" id="GO:0019594">
    <property type="term" value="P:mannitol metabolic process"/>
    <property type="evidence" value="ECO:0007669"/>
    <property type="project" value="InterPro"/>
</dbReference>
<evidence type="ECO:0000256" key="1">
    <source>
        <dbReference type="ARBA" id="ARBA00012939"/>
    </source>
</evidence>
<dbReference type="Proteomes" id="UP000297866">
    <property type="component" value="Unassembled WGS sequence"/>
</dbReference>
<dbReference type="InterPro" id="IPR050988">
    <property type="entry name" value="Mannitol_DH/Oxidoreductase"/>
</dbReference>
<evidence type="ECO:0000256" key="3">
    <source>
        <dbReference type="ARBA" id="ARBA00023002"/>
    </source>
</evidence>
<accession>A0A4R8UIL1</accession>
<sequence length="489" mass="54043">MERLNARSLGTLDPDIGRPTYDRTSLTAGIVHIGVGGFHRAHQAVALDRLMNAGLAHEWAICGVGLLEGDRRMKDVFDAQDCLYTVILKHPDGRREASVVGSIIDYLFAPDGPEAVIEKMASAETRIVSLTITEGGYNFDRVTGEFDATNPNVVAELQDGATPTTAFGFVTEALRRRRDRGLAPFTVQSSDNIQGNGDIAERMFTAYARLKDAELGEWIDANVHFPNSMVDRITPVTSPEDIAEAASLTGLDDAWPVVCEPFFQWVIEDDFGLGRPPFEQAGVQMVDDVEPYEYMKLRLLNSSHQGLCYFGYLSGYRFAHEAVQDPAISAFLTRYMDLEATPTLRPVPGIDLAAYKSMLIERFLNPEVRDTLARLCAESSDRIPKWLVPVIRDQLASGGDIDCSAAIVASWARYAEAVDEQGEPIEVVDALRDDLVAIARSQRENPLAFIQNRRLFGDLADNERFRAAYLSALTSLWERGAHATVSSFS</sequence>
<dbReference type="PRINTS" id="PR00084">
    <property type="entry name" value="MTLDHDRGNASE"/>
</dbReference>
<name>A0A4R8UIL1_9MICO</name>
<dbReference type="EC" id="1.1.1.17" evidence="1"/>
<evidence type="ECO:0000313" key="9">
    <source>
        <dbReference type="EMBL" id="TFB54421.1"/>
    </source>
</evidence>
<keyword evidence="4" id="KW-0520">NAD</keyword>
<dbReference type="OrthoDB" id="271711at2"/>
<dbReference type="InterPro" id="IPR023027">
    <property type="entry name" value="Mannitol_DH_CS"/>
</dbReference>
<comment type="caution">
    <text evidence="9">The sequence shown here is derived from an EMBL/GenBank/DDBJ whole genome shotgun (WGS) entry which is preliminary data.</text>
</comment>
<dbReference type="FunFam" id="3.40.50.720:FF:000129">
    <property type="entry name" value="D-mannonate oxidoreductase"/>
    <property type="match status" value="1"/>
</dbReference>
<organism evidence="9 10">
    <name type="scientific">Cryobacterium tagatosivorans</name>
    <dbReference type="NCBI Taxonomy" id="1259199"/>
    <lineage>
        <taxon>Bacteria</taxon>
        <taxon>Bacillati</taxon>
        <taxon>Actinomycetota</taxon>
        <taxon>Actinomycetes</taxon>
        <taxon>Micrococcales</taxon>
        <taxon>Microbacteriaceae</taxon>
        <taxon>Cryobacterium</taxon>
    </lineage>
</organism>
<dbReference type="InterPro" id="IPR000669">
    <property type="entry name" value="Mannitol_DH"/>
</dbReference>
<dbReference type="RefSeq" id="WP_134488291.1">
    <property type="nucleotide sequence ID" value="NZ_SOEZ01000018.1"/>
</dbReference>
<proteinExistence type="inferred from homology"/>
<dbReference type="InterPro" id="IPR013131">
    <property type="entry name" value="Mannitol_DH_N"/>
</dbReference>
<dbReference type="SUPFAM" id="SSF48179">
    <property type="entry name" value="6-phosphogluconate dehydrogenase C-terminal domain-like"/>
    <property type="match status" value="1"/>
</dbReference>
<evidence type="ECO:0000259" key="8">
    <source>
        <dbReference type="Pfam" id="PF08125"/>
    </source>
</evidence>
<evidence type="ECO:0000259" key="7">
    <source>
        <dbReference type="Pfam" id="PF01232"/>
    </source>
</evidence>
<dbReference type="PROSITE" id="PS00974">
    <property type="entry name" value="MANNITOL_DHGENASE"/>
    <property type="match status" value="1"/>
</dbReference>
<protein>
    <recommendedName>
        <fullName evidence="2">Mannitol-1-phosphate 5-dehydrogenase</fullName>
        <ecNumber evidence="1">1.1.1.17</ecNumber>
    </recommendedName>
</protein>
<dbReference type="SUPFAM" id="SSF51735">
    <property type="entry name" value="NAD(P)-binding Rossmann-fold domains"/>
    <property type="match status" value="1"/>
</dbReference>
<evidence type="ECO:0000256" key="5">
    <source>
        <dbReference type="ARBA" id="ARBA00048615"/>
    </source>
</evidence>
<comment type="catalytic activity">
    <reaction evidence="5">
        <text>D-mannitol 1-phosphate + NAD(+) = beta-D-fructose 6-phosphate + NADH + H(+)</text>
        <dbReference type="Rhea" id="RHEA:19661"/>
        <dbReference type="ChEBI" id="CHEBI:15378"/>
        <dbReference type="ChEBI" id="CHEBI:57540"/>
        <dbReference type="ChEBI" id="CHEBI:57634"/>
        <dbReference type="ChEBI" id="CHEBI:57945"/>
        <dbReference type="ChEBI" id="CHEBI:61381"/>
        <dbReference type="EC" id="1.1.1.17"/>
    </reaction>
</comment>
<dbReference type="PANTHER" id="PTHR43362:SF1">
    <property type="entry name" value="MANNITOL DEHYDROGENASE 2-RELATED"/>
    <property type="match status" value="1"/>
</dbReference>
<keyword evidence="10" id="KW-1185">Reference proteome</keyword>
<dbReference type="Pfam" id="PF08125">
    <property type="entry name" value="Mannitol_dh_C"/>
    <property type="match status" value="1"/>
</dbReference>
<evidence type="ECO:0000313" key="10">
    <source>
        <dbReference type="Proteomes" id="UP000297866"/>
    </source>
</evidence>
<dbReference type="GO" id="GO:0008926">
    <property type="term" value="F:mannitol-1-phosphate 5-dehydrogenase activity"/>
    <property type="evidence" value="ECO:0007669"/>
    <property type="project" value="UniProtKB-EC"/>
</dbReference>
<feature type="domain" description="Mannitol dehydrogenase N-terminal" evidence="7">
    <location>
        <begin position="29"/>
        <end position="278"/>
    </location>
</feature>
<dbReference type="InterPro" id="IPR013118">
    <property type="entry name" value="Mannitol_DH_C"/>
</dbReference>
<dbReference type="InterPro" id="IPR036291">
    <property type="entry name" value="NAD(P)-bd_dom_sf"/>
</dbReference>
<evidence type="ECO:0000256" key="4">
    <source>
        <dbReference type="ARBA" id="ARBA00023027"/>
    </source>
</evidence>
<dbReference type="Pfam" id="PF01232">
    <property type="entry name" value="Mannitol_dh"/>
    <property type="match status" value="1"/>
</dbReference>
<keyword evidence="3" id="KW-0560">Oxidoreductase</keyword>
<gene>
    <name evidence="9" type="ORF">E3O23_03685</name>
</gene>
<dbReference type="EMBL" id="SOEZ01000018">
    <property type="protein sequence ID" value="TFB54421.1"/>
    <property type="molecule type" value="Genomic_DNA"/>
</dbReference>
<dbReference type="PANTHER" id="PTHR43362">
    <property type="entry name" value="MANNITOL DEHYDROGENASE DSF1-RELATED"/>
    <property type="match status" value="1"/>
</dbReference>
<dbReference type="Gene3D" id="1.10.1040.10">
    <property type="entry name" value="N-(1-d-carboxylethyl)-l-norvaline Dehydrogenase, domain 2"/>
    <property type="match status" value="1"/>
</dbReference>
<feature type="domain" description="Mannitol dehydrogenase C-terminal" evidence="8">
    <location>
        <begin position="288"/>
        <end position="477"/>
    </location>
</feature>
<comment type="similarity">
    <text evidence="6">Belongs to the mannitol dehydrogenase family. UxuB subfamily.</text>
</comment>
<dbReference type="Gene3D" id="3.40.50.720">
    <property type="entry name" value="NAD(P)-binding Rossmann-like Domain"/>
    <property type="match status" value="1"/>
</dbReference>
<evidence type="ECO:0000256" key="2">
    <source>
        <dbReference type="ARBA" id="ARBA00016219"/>
    </source>
</evidence>
<dbReference type="InterPro" id="IPR013328">
    <property type="entry name" value="6PGD_dom2"/>
</dbReference>